<accession>A0A5B7GRU8</accession>
<sequence length="82" mass="8830">MGDPDRNNADVREPDCISDASLGSNETLPPGMQLVAGEPLGACCELCRAARRLHAFLSLIGLPCAAIPRRHPRHCGLTKPLW</sequence>
<gene>
    <name evidence="2" type="ORF">E2C01_054370</name>
</gene>
<proteinExistence type="predicted"/>
<protein>
    <submittedName>
        <fullName evidence="2">Uncharacterized protein</fullName>
    </submittedName>
</protein>
<evidence type="ECO:0000313" key="3">
    <source>
        <dbReference type="Proteomes" id="UP000324222"/>
    </source>
</evidence>
<evidence type="ECO:0000256" key="1">
    <source>
        <dbReference type="SAM" id="MobiDB-lite"/>
    </source>
</evidence>
<feature type="region of interest" description="Disordered" evidence="1">
    <location>
        <begin position="1"/>
        <end position="30"/>
    </location>
</feature>
<comment type="caution">
    <text evidence="2">The sequence shown here is derived from an EMBL/GenBank/DDBJ whole genome shotgun (WGS) entry which is preliminary data.</text>
</comment>
<dbReference type="Proteomes" id="UP000324222">
    <property type="component" value="Unassembled WGS sequence"/>
</dbReference>
<keyword evidence="3" id="KW-1185">Reference proteome</keyword>
<feature type="compositionally biased region" description="Basic and acidic residues" evidence="1">
    <location>
        <begin position="1"/>
        <end position="15"/>
    </location>
</feature>
<name>A0A5B7GRU8_PORTR</name>
<evidence type="ECO:0000313" key="2">
    <source>
        <dbReference type="EMBL" id="MPC60329.1"/>
    </source>
</evidence>
<dbReference type="EMBL" id="VSRR010017400">
    <property type="protein sequence ID" value="MPC60329.1"/>
    <property type="molecule type" value="Genomic_DNA"/>
</dbReference>
<reference evidence="2 3" key="1">
    <citation type="submission" date="2019-05" db="EMBL/GenBank/DDBJ databases">
        <title>Another draft genome of Portunus trituberculatus and its Hox gene families provides insights of decapod evolution.</title>
        <authorList>
            <person name="Jeong J.-H."/>
            <person name="Song I."/>
            <person name="Kim S."/>
            <person name="Choi T."/>
            <person name="Kim D."/>
            <person name="Ryu S."/>
            <person name="Kim W."/>
        </authorList>
    </citation>
    <scope>NUCLEOTIDE SEQUENCE [LARGE SCALE GENOMIC DNA]</scope>
    <source>
        <tissue evidence="2">Muscle</tissue>
    </source>
</reference>
<organism evidence="2 3">
    <name type="scientific">Portunus trituberculatus</name>
    <name type="common">Swimming crab</name>
    <name type="synonym">Neptunus trituberculatus</name>
    <dbReference type="NCBI Taxonomy" id="210409"/>
    <lineage>
        <taxon>Eukaryota</taxon>
        <taxon>Metazoa</taxon>
        <taxon>Ecdysozoa</taxon>
        <taxon>Arthropoda</taxon>
        <taxon>Crustacea</taxon>
        <taxon>Multicrustacea</taxon>
        <taxon>Malacostraca</taxon>
        <taxon>Eumalacostraca</taxon>
        <taxon>Eucarida</taxon>
        <taxon>Decapoda</taxon>
        <taxon>Pleocyemata</taxon>
        <taxon>Brachyura</taxon>
        <taxon>Eubrachyura</taxon>
        <taxon>Portunoidea</taxon>
        <taxon>Portunidae</taxon>
        <taxon>Portuninae</taxon>
        <taxon>Portunus</taxon>
    </lineage>
</organism>
<dbReference type="AlphaFoldDB" id="A0A5B7GRU8"/>